<evidence type="ECO:0000256" key="2">
    <source>
        <dbReference type="ARBA" id="ARBA00023163"/>
    </source>
</evidence>
<evidence type="ECO:0000256" key="3">
    <source>
        <dbReference type="SAM" id="Phobius"/>
    </source>
</evidence>
<gene>
    <name evidence="5" type="ORF">FB470_004756</name>
</gene>
<organism evidence="5 6">
    <name type="scientific">Amycolatopsis thermophila</name>
    <dbReference type="NCBI Taxonomy" id="206084"/>
    <lineage>
        <taxon>Bacteria</taxon>
        <taxon>Bacillati</taxon>
        <taxon>Actinomycetota</taxon>
        <taxon>Actinomycetes</taxon>
        <taxon>Pseudonocardiales</taxon>
        <taxon>Pseudonocardiaceae</taxon>
        <taxon>Amycolatopsis</taxon>
    </lineage>
</organism>
<evidence type="ECO:0000259" key="4">
    <source>
        <dbReference type="Pfam" id="PF13490"/>
    </source>
</evidence>
<feature type="transmembrane region" description="Helical" evidence="3">
    <location>
        <begin position="94"/>
        <end position="114"/>
    </location>
</feature>
<keyword evidence="3" id="KW-0472">Membrane</keyword>
<name>A0ABU0EZL5_9PSEU</name>
<dbReference type="Pfam" id="PF13490">
    <property type="entry name" value="zf-HC2"/>
    <property type="match status" value="1"/>
</dbReference>
<keyword evidence="3" id="KW-0812">Transmembrane</keyword>
<accession>A0ABU0EZL5</accession>
<evidence type="ECO:0000313" key="6">
    <source>
        <dbReference type="Proteomes" id="UP001229651"/>
    </source>
</evidence>
<sequence>MSRAEEQPMTRRDDDPFVAYDAAYVLGALSPEDRAEFEAHLRVCDRCSRAVAELAGLPGLLSQVTPDMAEEEAPPDRLLPALLRHVRRVRRRRTWTTFGVAVAAAAAVLAAIFVPQTGGGAGGTAMTPLGAYPVQATAAVAAVSGGSRVDMSCSYHGSYRAAGYLLVAVRRDGSEAELAKWTAEPDRDARISVGTDVPPEQIQALEIRTTSGVALLRWNP</sequence>
<dbReference type="InterPro" id="IPR041916">
    <property type="entry name" value="Anti_sigma_zinc_sf"/>
</dbReference>
<keyword evidence="6" id="KW-1185">Reference proteome</keyword>
<evidence type="ECO:0000313" key="5">
    <source>
        <dbReference type="EMBL" id="MDQ0380762.1"/>
    </source>
</evidence>
<keyword evidence="2" id="KW-0804">Transcription</keyword>
<proteinExistence type="predicted"/>
<feature type="domain" description="Putative zinc-finger" evidence="4">
    <location>
        <begin position="23"/>
        <end position="47"/>
    </location>
</feature>
<evidence type="ECO:0000256" key="1">
    <source>
        <dbReference type="ARBA" id="ARBA00023015"/>
    </source>
</evidence>
<protein>
    <recommendedName>
        <fullName evidence="4">Putative zinc-finger domain-containing protein</fullName>
    </recommendedName>
</protein>
<keyword evidence="3" id="KW-1133">Transmembrane helix</keyword>
<comment type="caution">
    <text evidence="5">The sequence shown here is derived from an EMBL/GenBank/DDBJ whole genome shotgun (WGS) entry which is preliminary data.</text>
</comment>
<keyword evidence="1" id="KW-0805">Transcription regulation</keyword>
<reference evidence="5 6" key="1">
    <citation type="submission" date="2023-07" db="EMBL/GenBank/DDBJ databases">
        <title>Sequencing the genomes of 1000 actinobacteria strains.</title>
        <authorList>
            <person name="Klenk H.-P."/>
        </authorList>
    </citation>
    <scope>NUCLEOTIDE SEQUENCE [LARGE SCALE GENOMIC DNA]</scope>
    <source>
        <strain evidence="5 6">DSM 45805</strain>
    </source>
</reference>
<dbReference type="Proteomes" id="UP001229651">
    <property type="component" value="Unassembled WGS sequence"/>
</dbReference>
<dbReference type="Gene3D" id="1.10.10.1320">
    <property type="entry name" value="Anti-sigma factor, zinc-finger domain"/>
    <property type="match status" value="1"/>
</dbReference>
<dbReference type="EMBL" id="JAUSUT010000001">
    <property type="protein sequence ID" value="MDQ0380762.1"/>
    <property type="molecule type" value="Genomic_DNA"/>
</dbReference>
<dbReference type="InterPro" id="IPR027383">
    <property type="entry name" value="Znf_put"/>
</dbReference>